<dbReference type="InterPro" id="IPR001810">
    <property type="entry name" value="F-box_dom"/>
</dbReference>
<accession>A0A139A5W3</accession>
<evidence type="ECO:0000259" key="1">
    <source>
        <dbReference type="PROSITE" id="PS50181"/>
    </source>
</evidence>
<dbReference type="EMBL" id="KQ965791">
    <property type="protein sequence ID" value="KXS12144.1"/>
    <property type="molecule type" value="Genomic_DNA"/>
</dbReference>
<proteinExistence type="predicted"/>
<reference evidence="2 3" key="1">
    <citation type="journal article" date="2015" name="Genome Biol. Evol.">
        <title>Phylogenomic analyses indicate that early fungi evolved digesting cell walls of algal ancestors of land plants.</title>
        <authorList>
            <person name="Chang Y."/>
            <person name="Wang S."/>
            <person name="Sekimoto S."/>
            <person name="Aerts A.L."/>
            <person name="Choi C."/>
            <person name="Clum A."/>
            <person name="LaButti K.M."/>
            <person name="Lindquist E.A."/>
            <person name="Yee Ngan C."/>
            <person name="Ohm R.A."/>
            <person name="Salamov A.A."/>
            <person name="Grigoriev I.V."/>
            <person name="Spatafora J.W."/>
            <person name="Berbee M.L."/>
        </authorList>
    </citation>
    <scope>NUCLEOTIDE SEQUENCE [LARGE SCALE GENOMIC DNA]</scope>
    <source>
        <strain evidence="2 3">JEL478</strain>
    </source>
</reference>
<protein>
    <recommendedName>
        <fullName evidence="1">F-box domain-containing protein</fullName>
    </recommendedName>
</protein>
<organism evidence="2 3">
    <name type="scientific">Gonapodya prolifera (strain JEL478)</name>
    <name type="common">Monoblepharis prolifera</name>
    <dbReference type="NCBI Taxonomy" id="1344416"/>
    <lineage>
        <taxon>Eukaryota</taxon>
        <taxon>Fungi</taxon>
        <taxon>Fungi incertae sedis</taxon>
        <taxon>Chytridiomycota</taxon>
        <taxon>Chytridiomycota incertae sedis</taxon>
        <taxon>Monoblepharidomycetes</taxon>
        <taxon>Monoblepharidales</taxon>
        <taxon>Gonapodyaceae</taxon>
        <taxon>Gonapodya</taxon>
    </lineage>
</organism>
<evidence type="ECO:0000313" key="2">
    <source>
        <dbReference type="EMBL" id="KXS12144.1"/>
    </source>
</evidence>
<dbReference type="Proteomes" id="UP000070544">
    <property type="component" value="Unassembled WGS sequence"/>
</dbReference>
<dbReference type="Pfam" id="PF00646">
    <property type="entry name" value="F-box"/>
    <property type="match status" value="1"/>
</dbReference>
<dbReference type="AlphaFoldDB" id="A0A139A5W3"/>
<name>A0A139A5W3_GONPJ</name>
<gene>
    <name evidence="2" type="ORF">M427DRAFT_72256</name>
</gene>
<keyword evidence="3" id="KW-1185">Reference proteome</keyword>
<feature type="domain" description="F-box" evidence="1">
    <location>
        <begin position="1"/>
        <end position="55"/>
    </location>
</feature>
<dbReference type="PROSITE" id="PS50181">
    <property type="entry name" value="FBOX"/>
    <property type="match status" value="1"/>
</dbReference>
<evidence type="ECO:0000313" key="3">
    <source>
        <dbReference type="Proteomes" id="UP000070544"/>
    </source>
</evidence>
<dbReference type="OrthoDB" id="2183280at2759"/>
<sequence length="391" mass="43798">MDDLPTEILRQIFRLLPPRTFYGKIPLLSRTMREVARSALPGCPNGEVGVKWDNLIISNEEGIELVDEFDSALDLEEGEPERFTLERRFESIERNGHVTWTAARAVVTWDGRPAADISPSGLDLLCRERICEGFRIMSTTPVVFVHDALVVGGSGNGFEWMVQRQAKFAAALMTQCEPRRVKLPGLVFLEEFYIFDGSASTLQTIFPSVVELHLESVVSGHDDYVARTMSFLLLKFPNASFLVADEFTITDTITNSIIQSTSLERRLRVTHVWETKNDWIAANGPVPIRDLGKHDSNLLVLGEVFPNISALGRIPLLDFSPMVQNIHLHFWNNAYNLAEWDHAKFPDYSDPFGLAVPKVADGIIKAAKAHGCKLATSTYLRSGDWLDLGQI</sequence>